<evidence type="ECO:0000313" key="2">
    <source>
        <dbReference type="Proteomes" id="UP000199205"/>
    </source>
</evidence>
<organism evidence="1 2">
    <name type="scientific">Rhizobium lusitanum</name>
    <dbReference type="NCBI Taxonomy" id="293958"/>
    <lineage>
        <taxon>Bacteria</taxon>
        <taxon>Pseudomonadati</taxon>
        <taxon>Pseudomonadota</taxon>
        <taxon>Alphaproteobacteria</taxon>
        <taxon>Hyphomicrobiales</taxon>
        <taxon>Rhizobiaceae</taxon>
        <taxon>Rhizobium/Agrobacterium group</taxon>
        <taxon>Rhizobium</taxon>
    </lineage>
</organism>
<dbReference type="AlphaFoldDB" id="A0A1C3VM14"/>
<reference evidence="1 2" key="1">
    <citation type="submission" date="2016-08" db="EMBL/GenBank/DDBJ databases">
        <authorList>
            <person name="Seilhamer J.J."/>
        </authorList>
    </citation>
    <scope>NUCLEOTIDE SEQUENCE [LARGE SCALE GENOMIC DNA]</scope>
    <source>
        <strain evidence="1 2">P1-7</strain>
    </source>
</reference>
<sequence>MPVNLKEMKRIFSRIDLSGTNANGPAFAGPFDKSEIRFPSAVGAQTLLVAAALHPLGKQEG</sequence>
<protein>
    <submittedName>
        <fullName evidence="1">Uncharacterized protein</fullName>
    </submittedName>
</protein>
<gene>
    <name evidence="1" type="ORF">GA0061101_105509</name>
</gene>
<accession>A0A1C3VM14</accession>
<dbReference type="Proteomes" id="UP000199205">
    <property type="component" value="Unassembled WGS sequence"/>
</dbReference>
<evidence type="ECO:0000313" key="1">
    <source>
        <dbReference type="EMBL" id="SCB28738.1"/>
    </source>
</evidence>
<proteinExistence type="predicted"/>
<dbReference type="EMBL" id="FMAF01000005">
    <property type="protein sequence ID" value="SCB28738.1"/>
    <property type="molecule type" value="Genomic_DNA"/>
</dbReference>
<name>A0A1C3VM14_9HYPH</name>